<proteinExistence type="predicted"/>
<dbReference type="SUPFAM" id="SSF51197">
    <property type="entry name" value="Clavaminate synthase-like"/>
    <property type="match status" value="1"/>
</dbReference>
<sequence length="352" mass="40112">MGSLSQATATAPDSDFTLTETQKAQFLERGYVKIPACFTRAQAADFTSKIWTRLGKSPTDKSTWGDIERINMAWHLHVPAEKFAPKAWSAMCQLLGGEDKIQEGMFRSWSDGFIVNFGRDEFDGMSKEDMEKSSLRDLDGWHNDGDFFVHFLDSPEQALLVIPLWSDIEPHGGGTALACDGIKHIAQYMVPSLLSPLKKTLLIMLKYEHPEGVTPWMRSLNDPTHSSYEGREFWQALAADKTKISDDCFVEATGQIGDVYLLHPFMLHSASRNYLRIPRIITNPPVSLKEPFKLWREDGNYSLVEQKTLKDLGKPEGIKDWKITKERMGWVSNRVKRQEKMREQERLRLGGV</sequence>
<organism evidence="1 2">
    <name type="scientific">Cudoniella acicularis</name>
    <dbReference type="NCBI Taxonomy" id="354080"/>
    <lineage>
        <taxon>Eukaryota</taxon>
        <taxon>Fungi</taxon>
        <taxon>Dikarya</taxon>
        <taxon>Ascomycota</taxon>
        <taxon>Pezizomycotina</taxon>
        <taxon>Leotiomycetes</taxon>
        <taxon>Helotiales</taxon>
        <taxon>Tricladiaceae</taxon>
        <taxon>Cudoniella</taxon>
    </lineage>
</organism>
<dbReference type="Gene3D" id="2.60.120.620">
    <property type="entry name" value="q2cbj1_9rhob like domain"/>
    <property type="match status" value="1"/>
</dbReference>
<keyword evidence="2" id="KW-1185">Reference proteome</keyword>
<comment type="caution">
    <text evidence="1">The sequence shown here is derived from an EMBL/GenBank/DDBJ whole genome shotgun (WGS) entry which is preliminary data.</text>
</comment>
<dbReference type="AlphaFoldDB" id="A0A8H4RS54"/>
<name>A0A8H4RS54_9HELO</name>
<dbReference type="OrthoDB" id="4664297at2759"/>
<gene>
    <name evidence="1" type="ORF">G7Y89_g3671</name>
</gene>
<dbReference type="Proteomes" id="UP000566819">
    <property type="component" value="Unassembled WGS sequence"/>
</dbReference>
<accession>A0A8H4RS54</accession>
<reference evidence="1 2" key="1">
    <citation type="submission" date="2020-03" db="EMBL/GenBank/DDBJ databases">
        <title>Draft Genome Sequence of Cudoniella acicularis.</title>
        <authorList>
            <person name="Buettner E."/>
            <person name="Kellner H."/>
        </authorList>
    </citation>
    <scope>NUCLEOTIDE SEQUENCE [LARGE SCALE GENOMIC DNA]</scope>
    <source>
        <strain evidence="1 2">DSM 108380</strain>
    </source>
</reference>
<evidence type="ECO:0008006" key="3">
    <source>
        <dbReference type="Google" id="ProtNLM"/>
    </source>
</evidence>
<dbReference type="EMBL" id="JAAMPI010000185">
    <property type="protein sequence ID" value="KAF4634426.1"/>
    <property type="molecule type" value="Genomic_DNA"/>
</dbReference>
<protein>
    <recommendedName>
        <fullName evidence="3">Phytanoyl-CoA dioxygenase</fullName>
    </recommendedName>
</protein>
<evidence type="ECO:0000313" key="1">
    <source>
        <dbReference type="EMBL" id="KAF4634426.1"/>
    </source>
</evidence>
<evidence type="ECO:0000313" key="2">
    <source>
        <dbReference type="Proteomes" id="UP000566819"/>
    </source>
</evidence>